<reference evidence="3 4" key="1">
    <citation type="journal article" date="2012" name="PLoS ONE">
        <title>The purine-utilizing bacterium Clostridium acidurici 9a: a genome-guided metabolic reconsideration.</title>
        <authorList>
            <person name="Hartwich K."/>
            <person name="Poehlein A."/>
            <person name="Daniel R."/>
        </authorList>
    </citation>
    <scope>NUCLEOTIDE SEQUENCE [LARGE SCALE GENOMIC DNA]</scope>
    <source>
        <strain evidence="4">ATCC 7906 / DSM 604 / BCRC 14475 / CIP 104303 / KCTC 5404 / NCIMB 10678 / 9a</strain>
    </source>
</reference>
<dbReference type="GO" id="GO:0016020">
    <property type="term" value="C:membrane"/>
    <property type="evidence" value="ECO:0007669"/>
    <property type="project" value="TreeGrafter"/>
</dbReference>
<dbReference type="InterPro" id="IPR011330">
    <property type="entry name" value="Glyco_hydro/deAcase_b/a-brl"/>
</dbReference>
<dbReference type="GO" id="GO:0016810">
    <property type="term" value="F:hydrolase activity, acting on carbon-nitrogen (but not peptide) bonds"/>
    <property type="evidence" value="ECO:0007669"/>
    <property type="project" value="InterPro"/>
</dbReference>
<organism evidence="3 4">
    <name type="scientific">Gottschalkia acidurici (strain ATCC 7906 / DSM 604 / BCRC 14475 / CIP 104303 / KCTC 5404 / NCIMB 10678 / 9a)</name>
    <name type="common">Clostridium acidurici</name>
    <dbReference type="NCBI Taxonomy" id="1128398"/>
    <lineage>
        <taxon>Bacteria</taxon>
        <taxon>Bacillati</taxon>
        <taxon>Bacillota</taxon>
        <taxon>Tissierellia</taxon>
        <taxon>Tissierellales</taxon>
        <taxon>Gottschalkiaceae</taxon>
        <taxon>Gottschalkia</taxon>
    </lineage>
</organism>
<name>K0AXK9_GOTA9</name>
<evidence type="ECO:0000313" key="4">
    <source>
        <dbReference type="Proteomes" id="UP000006094"/>
    </source>
</evidence>
<dbReference type="EMBL" id="CP003326">
    <property type="protein sequence ID" value="AFS78558.1"/>
    <property type="molecule type" value="Genomic_DNA"/>
</dbReference>
<dbReference type="PROSITE" id="PS51677">
    <property type="entry name" value="NODB"/>
    <property type="match status" value="1"/>
</dbReference>
<dbReference type="STRING" id="1128398.Curi_c15490"/>
<dbReference type="KEGG" id="cad:Curi_c15490"/>
<dbReference type="SUPFAM" id="SSF88713">
    <property type="entry name" value="Glycoside hydrolase/deacetylase"/>
    <property type="match status" value="1"/>
</dbReference>
<dbReference type="InterPro" id="IPR002509">
    <property type="entry name" value="NODB_dom"/>
</dbReference>
<dbReference type="PATRIC" id="fig|1128398.3.peg.1585"/>
<keyword evidence="4" id="KW-1185">Reference proteome</keyword>
<keyword evidence="1" id="KW-1133">Transmembrane helix</keyword>
<gene>
    <name evidence="3" type="ordered locus">Curi_c15490</name>
</gene>
<sequence>MKIFYIRHKTLYKIAIGLTILLLLLSFLVISMGSKSQETFFRDDVYYKGNKKANTIAFACNIDWGEEHIPKMMEIFKENDIKITFFPTGRWAEKNQELIREIQSNGHEIGNHGYLHKDYDKLNFEENKEQILKADEIIKEIIGTSPKYFAPPSGAFNDDTVKAAKDLNYSVIMWSIDTIDWREDSTKDVIVDRVVSKADDSGIVLMHPTEETVKALPEMIKLLKEKGYEIGGINDIIE</sequence>
<keyword evidence="1" id="KW-0472">Membrane</keyword>
<dbReference type="Pfam" id="PF01522">
    <property type="entry name" value="Polysacc_deac_1"/>
    <property type="match status" value="1"/>
</dbReference>
<dbReference type="OrthoDB" id="9806342at2"/>
<dbReference type="CDD" id="cd10950">
    <property type="entry name" value="CE4_BsYlxY_like"/>
    <property type="match status" value="1"/>
</dbReference>
<proteinExistence type="predicted"/>
<protein>
    <submittedName>
        <fullName evidence="3">Polysaccharide deacetylase</fullName>
    </submittedName>
</protein>
<dbReference type="Proteomes" id="UP000006094">
    <property type="component" value="Chromosome"/>
</dbReference>
<keyword evidence="1" id="KW-0812">Transmembrane</keyword>
<dbReference type="PANTHER" id="PTHR10587:SF80">
    <property type="entry name" value="CHITOOLIGOSACCHARIDE DEACETYLASE"/>
    <property type="match status" value="1"/>
</dbReference>
<dbReference type="Gene3D" id="3.20.20.370">
    <property type="entry name" value="Glycoside hydrolase/deacetylase"/>
    <property type="match status" value="1"/>
</dbReference>
<dbReference type="HOGENOM" id="CLU_021264_0_2_9"/>
<dbReference type="InterPro" id="IPR050248">
    <property type="entry name" value="Polysacc_deacetylase_ArnD"/>
</dbReference>
<dbReference type="RefSeq" id="WP_014967694.1">
    <property type="nucleotide sequence ID" value="NC_018664.1"/>
</dbReference>
<dbReference type="PANTHER" id="PTHR10587">
    <property type="entry name" value="GLYCOSYL TRANSFERASE-RELATED"/>
    <property type="match status" value="1"/>
</dbReference>
<evidence type="ECO:0000313" key="3">
    <source>
        <dbReference type="EMBL" id="AFS78558.1"/>
    </source>
</evidence>
<dbReference type="GO" id="GO:0005975">
    <property type="term" value="P:carbohydrate metabolic process"/>
    <property type="evidence" value="ECO:0007669"/>
    <property type="project" value="InterPro"/>
</dbReference>
<evidence type="ECO:0000256" key="1">
    <source>
        <dbReference type="SAM" id="Phobius"/>
    </source>
</evidence>
<dbReference type="AlphaFoldDB" id="K0AXK9"/>
<evidence type="ECO:0000259" key="2">
    <source>
        <dbReference type="PROSITE" id="PS51677"/>
    </source>
</evidence>
<feature type="domain" description="NodB homology" evidence="2">
    <location>
        <begin position="54"/>
        <end position="231"/>
    </location>
</feature>
<feature type="transmembrane region" description="Helical" evidence="1">
    <location>
        <begin position="12"/>
        <end position="33"/>
    </location>
</feature>
<accession>K0AXK9</accession>
<dbReference type="eggNOG" id="COG0726">
    <property type="taxonomic scope" value="Bacteria"/>
</dbReference>